<dbReference type="Proteomes" id="UP000663658">
    <property type="component" value="Chromosome"/>
</dbReference>
<dbReference type="PANTHER" id="PTHR40074:SF2">
    <property type="entry name" value="O-ACETYLTRANSFERASE WECH"/>
    <property type="match status" value="1"/>
</dbReference>
<accession>A0ABD7E1S7</accession>
<dbReference type="GO" id="GO:0005886">
    <property type="term" value="C:plasma membrane"/>
    <property type="evidence" value="ECO:0007669"/>
    <property type="project" value="UniProtKB-SubCell"/>
</dbReference>
<sequence length="326" mass="36610">MAKVINGGLDALKVALSCMVLAVHCGFLGGNGTLLGYQLNSGIFRITVPVFFLISGYYLYHSLQRDPHSIKLWLRRAVTLYVFWMILYAPFYVTPATFEDLRGVIALIKHWLIGFFHLWYVIAMIGGGVMIYLLRHKSNRTLLCLTLLLYCTGAVLQYMRAYYEIPNPLLQHINNNDYVGRNFLFVAFPLMTLGFLIARNRLPEKITTSQTLALLLLGCALVLAEATLHYQLQQDSLRKLNFDCMLSILIAAPALFLLPLRHIIEGRSLIPAKLSAAIYYLHPLLLILLVGVGLEESTSTTLIVLALSLPASALLILASRRLRFVL</sequence>
<evidence type="ECO:0000313" key="10">
    <source>
        <dbReference type="Proteomes" id="UP000663658"/>
    </source>
</evidence>
<proteinExistence type="inferred from homology"/>
<feature type="transmembrane region" description="Helical" evidence="7">
    <location>
        <begin position="211"/>
        <end position="232"/>
    </location>
</feature>
<feature type="transmembrane region" description="Helical" evidence="7">
    <location>
        <begin position="179"/>
        <end position="199"/>
    </location>
</feature>
<dbReference type="PANTHER" id="PTHR40074">
    <property type="entry name" value="O-ACETYLTRANSFERASE WECH"/>
    <property type="match status" value="1"/>
</dbReference>
<keyword evidence="5 7" id="KW-1133">Transmembrane helix</keyword>
<gene>
    <name evidence="9" type="ORF">JWV26_08345</name>
</gene>
<keyword evidence="3" id="KW-1003">Cell membrane</keyword>
<feature type="transmembrane region" description="Helical" evidence="7">
    <location>
        <begin position="12"/>
        <end position="30"/>
    </location>
</feature>
<evidence type="ECO:0000256" key="3">
    <source>
        <dbReference type="ARBA" id="ARBA00022475"/>
    </source>
</evidence>
<evidence type="ECO:0000256" key="6">
    <source>
        <dbReference type="ARBA" id="ARBA00023136"/>
    </source>
</evidence>
<evidence type="ECO:0000256" key="7">
    <source>
        <dbReference type="SAM" id="Phobius"/>
    </source>
</evidence>
<evidence type="ECO:0000256" key="1">
    <source>
        <dbReference type="ARBA" id="ARBA00004651"/>
    </source>
</evidence>
<organism evidence="9 10">
    <name type="scientific">Ectopseudomonas toyotomiensis</name>
    <dbReference type="NCBI Taxonomy" id="554344"/>
    <lineage>
        <taxon>Bacteria</taxon>
        <taxon>Pseudomonadati</taxon>
        <taxon>Pseudomonadota</taxon>
        <taxon>Gammaproteobacteria</taxon>
        <taxon>Pseudomonadales</taxon>
        <taxon>Pseudomonadaceae</taxon>
        <taxon>Ectopseudomonas</taxon>
    </lineage>
</organism>
<feature type="transmembrane region" description="Helical" evidence="7">
    <location>
        <begin position="141"/>
        <end position="159"/>
    </location>
</feature>
<keyword evidence="9" id="KW-0012">Acyltransferase</keyword>
<keyword evidence="9" id="KW-0808">Transferase</keyword>
<evidence type="ECO:0000313" key="9">
    <source>
        <dbReference type="EMBL" id="QSL94352.1"/>
    </source>
</evidence>
<feature type="transmembrane region" description="Helical" evidence="7">
    <location>
        <begin position="300"/>
        <end position="318"/>
    </location>
</feature>
<name>A0ABD7E1S7_9GAMM</name>
<evidence type="ECO:0000256" key="5">
    <source>
        <dbReference type="ARBA" id="ARBA00022989"/>
    </source>
</evidence>
<keyword evidence="6 7" id="KW-0472">Membrane</keyword>
<dbReference type="InterPro" id="IPR002656">
    <property type="entry name" value="Acyl_transf_3_dom"/>
</dbReference>
<dbReference type="EMBL" id="CP070505">
    <property type="protein sequence ID" value="QSL94352.1"/>
    <property type="molecule type" value="Genomic_DNA"/>
</dbReference>
<feature type="transmembrane region" description="Helical" evidence="7">
    <location>
        <begin position="42"/>
        <end position="60"/>
    </location>
</feature>
<evidence type="ECO:0000256" key="4">
    <source>
        <dbReference type="ARBA" id="ARBA00022692"/>
    </source>
</evidence>
<evidence type="ECO:0000256" key="2">
    <source>
        <dbReference type="ARBA" id="ARBA00007400"/>
    </source>
</evidence>
<dbReference type="RefSeq" id="WP_206418798.1">
    <property type="nucleotide sequence ID" value="NZ_CP070505.1"/>
</dbReference>
<protein>
    <submittedName>
        <fullName evidence="9">Acyltransferase</fullName>
    </submittedName>
</protein>
<keyword evidence="4 7" id="KW-0812">Transmembrane</keyword>
<feature type="domain" description="Acyltransferase 3" evidence="8">
    <location>
        <begin position="7"/>
        <end position="315"/>
    </location>
</feature>
<feature type="transmembrane region" description="Helical" evidence="7">
    <location>
        <begin position="276"/>
        <end position="294"/>
    </location>
</feature>
<feature type="transmembrane region" description="Helical" evidence="7">
    <location>
        <begin position="111"/>
        <end position="134"/>
    </location>
</feature>
<feature type="transmembrane region" description="Helical" evidence="7">
    <location>
        <begin position="72"/>
        <end position="91"/>
    </location>
</feature>
<feature type="transmembrane region" description="Helical" evidence="7">
    <location>
        <begin position="244"/>
        <end position="264"/>
    </location>
</feature>
<dbReference type="KEGG" id="pty:JWV26_08345"/>
<evidence type="ECO:0000259" key="8">
    <source>
        <dbReference type="Pfam" id="PF01757"/>
    </source>
</evidence>
<reference evidence="9 10" key="1">
    <citation type="submission" date="2021-02" db="EMBL/GenBank/DDBJ databases">
        <title>Whole genome sequencing of Pseudomonas alcaliphila strain SM2.</title>
        <authorList>
            <person name="Alshamsi M.S."/>
            <person name="Sudalaimuthuasari N."/>
            <person name="Kundu B."/>
            <person name="AlMaskari R.S."/>
            <person name="Elmahi Y."/>
            <person name="Mundra S."/>
            <person name="Chandran S."/>
            <person name="Malik S."/>
            <person name="Hazzouri K.M."/>
            <person name="Amiri K.M.A."/>
        </authorList>
    </citation>
    <scope>NUCLEOTIDE SEQUENCE [LARGE SCALE GENOMIC DNA]</scope>
    <source>
        <strain evidence="9 10">SM2</strain>
    </source>
</reference>
<comment type="subcellular location">
    <subcellularLocation>
        <location evidence="1">Cell membrane</location>
        <topology evidence="1">Multi-pass membrane protein</topology>
    </subcellularLocation>
</comment>
<dbReference type="GO" id="GO:0016746">
    <property type="term" value="F:acyltransferase activity"/>
    <property type="evidence" value="ECO:0007669"/>
    <property type="project" value="UniProtKB-KW"/>
</dbReference>
<dbReference type="Pfam" id="PF01757">
    <property type="entry name" value="Acyl_transf_3"/>
    <property type="match status" value="1"/>
</dbReference>
<comment type="similarity">
    <text evidence="2">Belongs to the acyltransferase 3 family.</text>
</comment>
<dbReference type="AlphaFoldDB" id="A0ABD7E1S7"/>